<dbReference type="OrthoDB" id="1302234at2759"/>
<dbReference type="AlphaFoldDB" id="A0A2G2V438"/>
<protein>
    <submittedName>
        <fullName evidence="4">Uncharacterized protein</fullName>
    </submittedName>
</protein>
<keyword evidence="5" id="KW-1185">Reference proteome</keyword>
<dbReference type="STRING" id="33114.A0A2G2V438"/>
<evidence type="ECO:0000256" key="3">
    <source>
        <dbReference type="ARBA" id="ARBA00022737"/>
    </source>
</evidence>
<dbReference type="SUPFAM" id="SSF52058">
    <property type="entry name" value="L domain-like"/>
    <property type="match status" value="1"/>
</dbReference>
<gene>
    <name evidence="4" type="ORF">CQW23_32653</name>
</gene>
<dbReference type="Pfam" id="PF00560">
    <property type="entry name" value="LRR_1"/>
    <property type="match status" value="2"/>
</dbReference>
<evidence type="ECO:0000256" key="1">
    <source>
        <dbReference type="ARBA" id="ARBA00009592"/>
    </source>
</evidence>
<reference evidence="5" key="2">
    <citation type="journal article" date="2017" name="J. Anim. Genet.">
        <title>Multiple reference genome sequences of hot pepper reveal the massive evolution of plant disease resistance genes by retroduplication.</title>
        <authorList>
            <person name="Kim S."/>
            <person name="Park J."/>
            <person name="Yeom S.-I."/>
            <person name="Kim Y.-M."/>
            <person name="Seo E."/>
            <person name="Kim K.-T."/>
            <person name="Kim M.-S."/>
            <person name="Lee J.M."/>
            <person name="Cheong K."/>
            <person name="Shin H.-S."/>
            <person name="Kim S.-B."/>
            <person name="Han K."/>
            <person name="Lee J."/>
            <person name="Park M."/>
            <person name="Lee H.-A."/>
            <person name="Lee H.-Y."/>
            <person name="Lee Y."/>
            <person name="Oh S."/>
            <person name="Lee J.H."/>
            <person name="Choi E."/>
            <person name="Choi E."/>
            <person name="Lee S.E."/>
            <person name="Jeon J."/>
            <person name="Kim H."/>
            <person name="Choi G."/>
            <person name="Song H."/>
            <person name="Lee J."/>
            <person name="Lee S.-C."/>
            <person name="Kwon J.-K."/>
            <person name="Lee H.-Y."/>
            <person name="Koo N."/>
            <person name="Hong Y."/>
            <person name="Kim R.W."/>
            <person name="Kang W.-H."/>
            <person name="Huh J.H."/>
            <person name="Kang B.-C."/>
            <person name="Yang T.-J."/>
            <person name="Lee Y.-H."/>
            <person name="Bennetzen J.L."/>
            <person name="Choi D."/>
        </authorList>
    </citation>
    <scope>NUCLEOTIDE SEQUENCE [LARGE SCALE GENOMIC DNA]</scope>
    <source>
        <strain evidence="5">cv. PBC81</strain>
    </source>
</reference>
<name>A0A2G2V438_CAPBA</name>
<keyword evidence="3" id="KW-0677">Repeat</keyword>
<dbReference type="PANTHER" id="PTHR48062:SF45">
    <property type="entry name" value="HAT C-TERMINAL DIMERISATION DOMAIN-CONTAINING PROTEIN"/>
    <property type="match status" value="1"/>
</dbReference>
<dbReference type="Gene3D" id="3.80.10.10">
    <property type="entry name" value="Ribonuclease Inhibitor"/>
    <property type="match status" value="2"/>
</dbReference>
<dbReference type="InterPro" id="IPR001611">
    <property type="entry name" value="Leu-rich_rpt"/>
</dbReference>
<organism evidence="4 5">
    <name type="scientific">Capsicum baccatum</name>
    <name type="common">Peruvian pepper</name>
    <dbReference type="NCBI Taxonomy" id="33114"/>
    <lineage>
        <taxon>Eukaryota</taxon>
        <taxon>Viridiplantae</taxon>
        <taxon>Streptophyta</taxon>
        <taxon>Embryophyta</taxon>
        <taxon>Tracheophyta</taxon>
        <taxon>Spermatophyta</taxon>
        <taxon>Magnoliopsida</taxon>
        <taxon>eudicotyledons</taxon>
        <taxon>Gunneridae</taxon>
        <taxon>Pentapetalae</taxon>
        <taxon>asterids</taxon>
        <taxon>lamiids</taxon>
        <taxon>Solanales</taxon>
        <taxon>Solanaceae</taxon>
        <taxon>Solanoideae</taxon>
        <taxon>Capsiceae</taxon>
        <taxon>Capsicum</taxon>
    </lineage>
</organism>
<comment type="similarity">
    <text evidence="1">Belongs to the RLP family.</text>
</comment>
<reference evidence="4 5" key="1">
    <citation type="journal article" date="2017" name="Genome Biol.">
        <title>New reference genome sequences of hot pepper reveal the massive evolution of plant disease-resistance genes by retroduplication.</title>
        <authorList>
            <person name="Kim S."/>
            <person name="Park J."/>
            <person name="Yeom S.I."/>
            <person name="Kim Y.M."/>
            <person name="Seo E."/>
            <person name="Kim K.T."/>
            <person name="Kim M.S."/>
            <person name="Lee J.M."/>
            <person name="Cheong K."/>
            <person name="Shin H.S."/>
            <person name="Kim S.B."/>
            <person name="Han K."/>
            <person name="Lee J."/>
            <person name="Park M."/>
            <person name="Lee H.A."/>
            <person name="Lee H.Y."/>
            <person name="Lee Y."/>
            <person name="Oh S."/>
            <person name="Lee J.H."/>
            <person name="Choi E."/>
            <person name="Choi E."/>
            <person name="Lee S.E."/>
            <person name="Jeon J."/>
            <person name="Kim H."/>
            <person name="Choi G."/>
            <person name="Song H."/>
            <person name="Lee J."/>
            <person name="Lee S.C."/>
            <person name="Kwon J.K."/>
            <person name="Lee H.Y."/>
            <person name="Koo N."/>
            <person name="Hong Y."/>
            <person name="Kim R.W."/>
            <person name="Kang W.H."/>
            <person name="Huh J.H."/>
            <person name="Kang B.C."/>
            <person name="Yang T.J."/>
            <person name="Lee Y.H."/>
            <person name="Bennetzen J.L."/>
            <person name="Choi D."/>
        </authorList>
    </citation>
    <scope>NUCLEOTIDE SEQUENCE [LARGE SCALE GENOMIC DNA]</scope>
    <source>
        <strain evidence="5">cv. PBC81</strain>
    </source>
</reference>
<keyword evidence="2" id="KW-0433">Leucine-rich repeat</keyword>
<evidence type="ECO:0000256" key="2">
    <source>
        <dbReference type="ARBA" id="ARBA00022614"/>
    </source>
</evidence>
<dbReference type="EMBL" id="MLFT02000317">
    <property type="protein sequence ID" value="PHT27752.1"/>
    <property type="molecule type" value="Genomic_DNA"/>
</dbReference>
<comment type="caution">
    <text evidence="4">The sequence shown here is derived from an EMBL/GenBank/DDBJ whole genome shotgun (WGS) entry which is preliminary data.</text>
</comment>
<sequence>MQDLGTLRNLKYLLLDGNALGKDFLQSSGVKSSLKVLSVSNCNQNGTLPIQGLCDLKYLEELSLSFNNFHGNLPSCLGNLTLLRVIDLTQNQFTRNIASSPLAGLLSLDYLLLKDNNFKIPISFESFANQSKLKYVIPDDNSLVVQSSVKSWIPKFQLEALSLTNNCSEMPNFLHYQRNLRQLSLSKCNMGGNFPNWLLENNTRLEEIYLDGNSFTGTLQLSFLPNLNI</sequence>
<evidence type="ECO:0000313" key="4">
    <source>
        <dbReference type="EMBL" id="PHT27752.1"/>
    </source>
</evidence>
<dbReference type="PANTHER" id="PTHR48062">
    <property type="entry name" value="RECEPTOR-LIKE PROTEIN 14"/>
    <property type="match status" value="1"/>
</dbReference>
<accession>A0A2G2V438</accession>
<dbReference type="InterPro" id="IPR051502">
    <property type="entry name" value="RLP_Defense_Trigger"/>
</dbReference>
<dbReference type="Proteomes" id="UP000224567">
    <property type="component" value="Unassembled WGS sequence"/>
</dbReference>
<evidence type="ECO:0000313" key="5">
    <source>
        <dbReference type="Proteomes" id="UP000224567"/>
    </source>
</evidence>
<proteinExistence type="inferred from homology"/>
<dbReference type="InterPro" id="IPR032675">
    <property type="entry name" value="LRR_dom_sf"/>
</dbReference>